<dbReference type="Proteomes" id="UP001597353">
    <property type="component" value="Unassembled WGS sequence"/>
</dbReference>
<comment type="caution">
    <text evidence="1">The sequence shown here is derived from an EMBL/GenBank/DDBJ whole genome shotgun (WGS) entry which is preliminary data.</text>
</comment>
<organism evidence="1 2">
    <name type="scientific">Halodurantibacterium flavum</name>
    <dbReference type="NCBI Taxonomy" id="1382802"/>
    <lineage>
        <taxon>Bacteria</taxon>
        <taxon>Pseudomonadati</taxon>
        <taxon>Pseudomonadota</taxon>
        <taxon>Alphaproteobacteria</taxon>
        <taxon>Rhodobacterales</taxon>
        <taxon>Paracoccaceae</taxon>
        <taxon>Halodurantibacterium</taxon>
    </lineage>
</organism>
<dbReference type="EMBL" id="JBHUGH010000006">
    <property type="protein sequence ID" value="MFD1912273.1"/>
    <property type="molecule type" value="Genomic_DNA"/>
</dbReference>
<protein>
    <submittedName>
        <fullName evidence="1">Uncharacterized protein</fullName>
    </submittedName>
</protein>
<accession>A0ABW4S576</accession>
<gene>
    <name evidence="1" type="ORF">ACFSGJ_08605</name>
</gene>
<evidence type="ECO:0000313" key="2">
    <source>
        <dbReference type="Proteomes" id="UP001597353"/>
    </source>
</evidence>
<dbReference type="RefSeq" id="WP_390260783.1">
    <property type="nucleotide sequence ID" value="NZ_JBHUGH010000006.1"/>
</dbReference>
<reference evidence="2" key="1">
    <citation type="journal article" date="2019" name="Int. J. Syst. Evol. Microbiol.">
        <title>The Global Catalogue of Microorganisms (GCM) 10K type strain sequencing project: providing services to taxonomists for standard genome sequencing and annotation.</title>
        <authorList>
            <consortium name="The Broad Institute Genomics Platform"/>
            <consortium name="The Broad Institute Genome Sequencing Center for Infectious Disease"/>
            <person name="Wu L."/>
            <person name="Ma J."/>
        </authorList>
    </citation>
    <scope>NUCLEOTIDE SEQUENCE [LARGE SCALE GENOMIC DNA]</scope>
    <source>
        <strain evidence="2">CGMCC 4.7242</strain>
    </source>
</reference>
<keyword evidence="2" id="KW-1185">Reference proteome</keyword>
<sequence length="418" mass="47351">MHLYFHGHRVTQSLSIKVPLEGTGSQPVLLSLKVVPLKKVQARFKDRYALQPDIDLAQYRVKAVVDWVELHFQFHKQTQFQHVQAALARTLSATPYIKALDKGPGGVSSRFSARFQDPPSLAAISSACAMLGKKIGFMMPPAIVGLEVSIDAYPRSGKDVDRTRMTAVFQRTFFTERDYWTDARDRLRFVTSVNGATTAHRVLPEDKAGRLSDRLLDPTHITKPFGNTTVYLGANDNDVSFRIQNKIADRRNASTGTMVPLPQDKKRARIEVTLRGNELAGLKLDHLQNFRTFRFARLQGRYFRFLLPSFRSSEHPSKAVGAAMERLEQIRASVFAMGGMLALGLMDVKRQTYRKSLLHDLKRLLRQRGRTYRTPRTGVGGTSDYVAYEELNRAVSEALRKLDEREQMAWERLDKGGV</sequence>
<proteinExistence type="predicted"/>
<evidence type="ECO:0000313" key="1">
    <source>
        <dbReference type="EMBL" id="MFD1912273.1"/>
    </source>
</evidence>
<name>A0ABW4S576_9RHOB</name>